<protein>
    <submittedName>
        <fullName evidence="1">Uncharacterized protein</fullName>
    </submittedName>
</protein>
<evidence type="ECO:0000313" key="1">
    <source>
        <dbReference type="EMBL" id="XBM00157.1"/>
    </source>
</evidence>
<name>A0AAU7F8C2_9NEIS</name>
<dbReference type="KEGG" id="cmav:ABHF33_14020"/>
<dbReference type="AlphaFoldDB" id="A0AAU7F8C2"/>
<organism evidence="1">
    <name type="scientific">Chitinibacter mangrovi</name>
    <dbReference type="NCBI Taxonomy" id="3153927"/>
    <lineage>
        <taxon>Bacteria</taxon>
        <taxon>Pseudomonadati</taxon>
        <taxon>Pseudomonadota</taxon>
        <taxon>Betaproteobacteria</taxon>
        <taxon>Neisseriales</taxon>
        <taxon>Chitinibacteraceae</taxon>
        <taxon>Chitinibacter</taxon>
    </lineage>
</organism>
<proteinExistence type="predicted"/>
<gene>
    <name evidence="1" type="ORF">ABHF33_14020</name>
</gene>
<dbReference type="RefSeq" id="WP_348944522.1">
    <property type="nucleotide sequence ID" value="NZ_CP157355.1"/>
</dbReference>
<reference evidence="1" key="1">
    <citation type="submission" date="2024-05" db="EMBL/GenBank/DDBJ databases">
        <authorList>
            <person name="Yang L."/>
            <person name="Pan L."/>
        </authorList>
    </citation>
    <scope>NUCLEOTIDE SEQUENCE</scope>
    <source>
        <strain evidence="1">FCG-7</strain>
    </source>
</reference>
<accession>A0AAU7F8C2</accession>
<sequence>MPQWLVCTKSPAAAPSEERAGRGFGCACFGKRNRRLDPSAVEGIGVADADAGGCFGVKGYLQKQIPLPVSAAERALKYRANGA</sequence>
<dbReference type="EMBL" id="CP157355">
    <property type="protein sequence ID" value="XBM00157.1"/>
    <property type="molecule type" value="Genomic_DNA"/>
</dbReference>